<dbReference type="Pfam" id="PF14295">
    <property type="entry name" value="PAN_4"/>
    <property type="match status" value="3"/>
</dbReference>
<evidence type="ECO:0000256" key="2">
    <source>
        <dbReference type="ARBA" id="ARBA00022723"/>
    </source>
</evidence>
<evidence type="ECO:0000256" key="5">
    <source>
        <dbReference type="ARBA" id="ARBA00023157"/>
    </source>
</evidence>
<dbReference type="InterPro" id="IPR013806">
    <property type="entry name" value="Kringle-like"/>
</dbReference>
<evidence type="ECO:0000313" key="11">
    <source>
        <dbReference type="RefSeq" id="XP_013399920.1"/>
    </source>
</evidence>
<dbReference type="PANTHER" id="PTHR19277:SF161">
    <property type="entry name" value="LAMININ G DOMAIN-CONTAINING PROTEIN"/>
    <property type="match status" value="1"/>
</dbReference>
<dbReference type="PRINTS" id="PR00895">
    <property type="entry name" value="PENTAXIN"/>
</dbReference>
<evidence type="ECO:0000259" key="9">
    <source>
        <dbReference type="PROSITE" id="PS51828"/>
    </source>
</evidence>
<keyword evidence="5 7" id="KW-1015">Disulfide bond</keyword>
<gene>
    <name evidence="11" type="primary">LOC106166054</name>
</gene>
<dbReference type="Pfam" id="PF00040">
    <property type="entry name" value="fn2"/>
    <property type="match status" value="3"/>
</dbReference>
<feature type="domain" description="Fibronectin type-II" evidence="8">
    <location>
        <begin position="577"/>
        <end position="623"/>
    </location>
</feature>
<comment type="cofactor">
    <cofactor evidence="1">
        <name>Ca(2+)</name>
        <dbReference type="ChEBI" id="CHEBI:29108"/>
    </cofactor>
</comment>
<dbReference type="InterPro" id="IPR003609">
    <property type="entry name" value="Pan_app"/>
</dbReference>
<evidence type="ECO:0000256" key="3">
    <source>
        <dbReference type="ARBA" id="ARBA00022737"/>
    </source>
</evidence>
<dbReference type="PROSITE" id="PS51828">
    <property type="entry name" value="PTX_2"/>
    <property type="match status" value="2"/>
</dbReference>
<protein>
    <submittedName>
        <fullName evidence="11">Uncharacterized protein LOC106166054</fullName>
    </submittedName>
</protein>
<organism evidence="10 11">
    <name type="scientific">Lingula anatina</name>
    <name type="common">Brachiopod</name>
    <name type="synonym">Lingula unguis</name>
    <dbReference type="NCBI Taxonomy" id="7574"/>
    <lineage>
        <taxon>Eukaryota</taxon>
        <taxon>Metazoa</taxon>
        <taxon>Spiralia</taxon>
        <taxon>Lophotrochozoa</taxon>
        <taxon>Brachiopoda</taxon>
        <taxon>Linguliformea</taxon>
        <taxon>Lingulata</taxon>
        <taxon>Lingulida</taxon>
        <taxon>Linguloidea</taxon>
        <taxon>Lingulidae</taxon>
        <taxon>Lingula</taxon>
    </lineage>
</organism>
<dbReference type="InterPro" id="IPR051360">
    <property type="entry name" value="Neuronal_Pentraxin_Related"/>
</dbReference>
<dbReference type="OrthoDB" id="406838at2759"/>
<dbReference type="PANTHER" id="PTHR19277">
    <property type="entry name" value="PENTRAXIN"/>
    <property type="match status" value="1"/>
</dbReference>
<evidence type="ECO:0000256" key="4">
    <source>
        <dbReference type="ARBA" id="ARBA00022837"/>
    </source>
</evidence>
<proteinExistence type="predicted"/>
<dbReference type="FunFam" id="2.10.10.10:FF:000009">
    <property type="entry name" value="Epididymal sperm-binding protein 1"/>
    <property type="match status" value="1"/>
</dbReference>
<feature type="disulfide bond" evidence="7">
    <location>
        <begin position="451"/>
        <end position="477"/>
    </location>
</feature>
<dbReference type="GO" id="GO:0046872">
    <property type="term" value="F:metal ion binding"/>
    <property type="evidence" value="ECO:0007669"/>
    <property type="project" value="UniProtKB-KW"/>
</dbReference>
<keyword evidence="3" id="KW-0677">Repeat</keyword>
<feature type="domain" description="Pentraxin (PTX)" evidence="9">
    <location>
        <begin position="166"/>
        <end position="367"/>
    </location>
</feature>
<keyword evidence="6" id="KW-0325">Glycoprotein</keyword>
<dbReference type="Gene3D" id="3.50.4.10">
    <property type="entry name" value="Hepatocyte Growth Factor"/>
    <property type="match status" value="1"/>
</dbReference>
<dbReference type="SMART" id="SM00159">
    <property type="entry name" value="PTX"/>
    <property type="match status" value="2"/>
</dbReference>
<dbReference type="InterPro" id="IPR030476">
    <property type="entry name" value="Pentaxin_CS"/>
</dbReference>
<dbReference type="Gene3D" id="2.60.120.200">
    <property type="match status" value="2"/>
</dbReference>
<dbReference type="GeneID" id="106166054"/>
<dbReference type="InterPro" id="IPR036943">
    <property type="entry name" value="FN_type2_sf"/>
</dbReference>
<keyword evidence="4" id="KW-0106">Calcium</keyword>
<dbReference type="InParanoid" id="A0A1S3INU8"/>
<dbReference type="Gene3D" id="2.10.10.10">
    <property type="entry name" value="Fibronectin, type II, collagen-binding"/>
    <property type="match status" value="3"/>
</dbReference>
<sequence>MGDNSKCPEVPVDNLRYYHFGLTPVNFDGVGEGLVQEVTFPKKHNFTALRVQWIGNLRGPYNNAGMCVRWYFKFNNMECGNPDTIEYLHHDNTARDWHRPANLDGMCEGIPAGDVTIQFHTGKCFGFPLSNGFVGWETESALMAQEVDTRYSSQSRSLDVPNQSPKFTTLYFPGYNTSHYATIAVNLPDLTEVTVCYWQKMSSYAQTAMATFSYANSAAYNAFMIMLLPSSVHLFVLDSQTTVGWNSLTDNMWHQVCGMWRSSDGYWAVYVDSREAGSGTGFQTGQTIAGGGTIILGQDQDSIGGGFSVSQSFTGFMTRINIWDVVLQPHGMGQCYSSTHGNVFAFNGLSDIHLSGNVIMEADQDLCLDAMIPTNGGNSGGAACYWPYLYKGQPQYLCLVDEEGRSRPWCGTTADYDTDGLWGYCTVAGHGKGPVTQNIYTYGGNANGLPCQFPFTYNGASHYQCIADGRNYAHPWCYTAGGLWGYCIISESLYAVRTGSDCGGNDLQGTNGYLTSVQDCIDRCNMKPECKAIAYAPSSHHCWLKTKSCESPTSNSDRWMLEKYFLDPIRKTFGGNSEGMACVLPFIYQDTVYHSCITVNHNQPWCATTTNYDLDGRWGNCLVLMSSYGEWKEGDCGGGDIGNVHYRIVSGAEECESQCRLTRKCRLAMYQAYSNKCWRKEFSCPVGSGWTYVKHSELVRTGKYYLRRYGSCAGGDISNAAVSTSYKRCIWTCNAMKDCKSFYYDRSNSMCYPKNIQCAIIDTSCDSDCYVDTKIYAGKDFHRYETISPRTVWVWRTLSTSQYAILSSHAGTPDMTEFTLCYWARTNYHDSSAKLSPISYANSEEANAIVIMYKQSSEGIKVFISGSDAYIDTMTNDNNWHHICLTWKSANGEWALYSDGLLMKTAVGLSSGMRIKGGGAWVMGQGQDCVGGCFATSQAYVGYLTGVNVWDKVLDIAAMGQTCQSELKGNVLSWQEILDTAEQHDIQSRKEDICGEASIPSPCGAHSVFNVQQHTVHNLNKADISGELTYIDYVKREEDTAVRVKWEGTLWLQGDTSKRWYITFSTKECFPTPIEGVVGQFAGSGLEGESRTGLVEGICEGIPAGKIRIRLLIGESRSSVNEVETGEANTGWLAVSRFMVEEIRMGHDIDAFEDADGVMYQVPVFNIQQFYWDIQADTTDNGLLKNATYRKKSSLSTLHVKLIGDFDTPGGLCAKFYFKFNGQECTNPASIYIRLYTNPPTSYLRTYPIEGICKGLQSGDIVISLYADNTCADVNGMSSNTDITSGSRSNTRLIVEEMHLSVE</sequence>
<feature type="domain" description="Fibronectin type-II" evidence="8">
    <location>
        <begin position="379"/>
        <end position="427"/>
    </location>
</feature>
<feature type="disulfide bond" evidence="7">
    <location>
        <begin position="398"/>
        <end position="425"/>
    </location>
</feature>
<reference evidence="11" key="1">
    <citation type="submission" date="2025-08" db="UniProtKB">
        <authorList>
            <consortium name="RefSeq"/>
        </authorList>
    </citation>
    <scope>IDENTIFICATION</scope>
    <source>
        <tissue evidence="11">Gonads</tissue>
    </source>
</reference>
<dbReference type="PROSITE" id="PS51092">
    <property type="entry name" value="FN2_2"/>
    <property type="match status" value="3"/>
</dbReference>
<name>A0A1S3INU8_LINAN</name>
<comment type="caution">
    <text evidence="7">Lacks conserved residue(s) required for the propagation of feature annotation.</text>
</comment>
<dbReference type="InterPro" id="IPR057873">
    <property type="entry name" value="CTHRC1_C"/>
</dbReference>
<dbReference type="Pfam" id="PF25815">
    <property type="entry name" value="CTHRC1_C"/>
    <property type="match status" value="3"/>
</dbReference>
<keyword evidence="2" id="KW-0479">Metal-binding</keyword>
<dbReference type="RefSeq" id="XP_013399920.1">
    <property type="nucleotide sequence ID" value="XM_013544466.1"/>
</dbReference>
<dbReference type="InterPro" id="IPR013320">
    <property type="entry name" value="ConA-like_dom_sf"/>
</dbReference>
<evidence type="ECO:0000259" key="8">
    <source>
        <dbReference type="PROSITE" id="PS51092"/>
    </source>
</evidence>
<evidence type="ECO:0000256" key="6">
    <source>
        <dbReference type="ARBA" id="ARBA00023180"/>
    </source>
</evidence>
<keyword evidence="10" id="KW-1185">Reference proteome</keyword>
<dbReference type="SMART" id="SM00059">
    <property type="entry name" value="FN2"/>
    <property type="match status" value="3"/>
</dbReference>
<dbReference type="KEGG" id="lak:106166054"/>
<feature type="domain" description="Pentraxin (PTX)" evidence="9">
    <location>
        <begin position="789"/>
        <end position="994"/>
    </location>
</feature>
<dbReference type="InterPro" id="IPR001759">
    <property type="entry name" value="PTX_dom"/>
</dbReference>
<evidence type="ECO:0000256" key="7">
    <source>
        <dbReference type="PROSITE-ProRule" id="PRU00479"/>
    </source>
</evidence>
<dbReference type="PROSITE" id="PS00289">
    <property type="entry name" value="PTX_1"/>
    <property type="match status" value="1"/>
</dbReference>
<dbReference type="Proteomes" id="UP000085678">
    <property type="component" value="Unplaced"/>
</dbReference>
<dbReference type="InterPro" id="IPR000562">
    <property type="entry name" value="FN_type2_dom"/>
</dbReference>
<dbReference type="CDD" id="cd00062">
    <property type="entry name" value="FN2"/>
    <property type="match status" value="3"/>
</dbReference>
<dbReference type="SUPFAM" id="SSF57440">
    <property type="entry name" value="Kringle-like"/>
    <property type="match status" value="3"/>
</dbReference>
<feature type="disulfide bond" evidence="7">
    <location>
        <begin position="384"/>
        <end position="410"/>
    </location>
</feature>
<dbReference type="Pfam" id="PF00354">
    <property type="entry name" value="Pentaxin"/>
    <property type="match status" value="2"/>
</dbReference>
<dbReference type="STRING" id="7574.A0A1S3INU8"/>
<evidence type="ECO:0000313" key="10">
    <source>
        <dbReference type="Proteomes" id="UP000085678"/>
    </source>
</evidence>
<accession>A0A1S3INU8</accession>
<feature type="domain" description="Fibronectin type-II" evidence="8">
    <location>
        <begin position="446"/>
        <end position="489"/>
    </location>
</feature>
<dbReference type="SUPFAM" id="SSF49899">
    <property type="entry name" value="Concanavalin A-like lectins/glucanases"/>
    <property type="match status" value="2"/>
</dbReference>
<evidence type="ECO:0000256" key="1">
    <source>
        <dbReference type="ARBA" id="ARBA00001913"/>
    </source>
</evidence>